<dbReference type="PANTHER" id="PTHR10539">
    <property type="entry name" value="26S PROTEASOME NON-ATPASE REGULATORY SUBUNIT 13"/>
    <property type="match status" value="1"/>
</dbReference>
<dbReference type="InterPro" id="IPR054179">
    <property type="entry name" value="PSD13_N"/>
</dbReference>
<organism evidence="4 5">
    <name type="scientific">Castilleja foliolosa</name>
    <dbReference type="NCBI Taxonomy" id="1961234"/>
    <lineage>
        <taxon>Eukaryota</taxon>
        <taxon>Viridiplantae</taxon>
        <taxon>Streptophyta</taxon>
        <taxon>Embryophyta</taxon>
        <taxon>Tracheophyta</taxon>
        <taxon>Spermatophyta</taxon>
        <taxon>Magnoliopsida</taxon>
        <taxon>eudicotyledons</taxon>
        <taxon>Gunneridae</taxon>
        <taxon>Pentapetalae</taxon>
        <taxon>asterids</taxon>
        <taxon>lamiids</taxon>
        <taxon>Lamiales</taxon>
        <taxon>Orobanchaceae</taxon>
        <taxon>Pedicularideae</taxon>
        <taxon>Castillejinae</taxon>
        <taxon>Castilleja</taxon>
    </lineage>
</organism>
<evidence type="ECO:0000259" key="3">
    <source>
        <dbReference type="Pfam" id="PF22037"/>
    </source>
</evidence>
<proteinExistence type="predicted"/>
<dbReference type="Pfam" id="PF22037">
    <property type="entry name" value="PSD13_N"/>
    <property type="match status" value="1"/>
</dbReference>
<protein>
    <recommendedName>
        <fullName evidence="3">PSD13 N-terminal domain-containing protein</fullName>
    </recommendedName>
</protein>
<gene>
    <name evidence="4" type="ORF">CASFOL_023473</name>
</gene>
<dbReference type="AlphaFoldDB" id="A0ABD3CMM4"/>
<feature type="domain" description="PSD13 N-terminal" evidence="3">
    <location>
        <begin position="157"/>
        <end position="197"/>
    </location>
</feature>
<reference evidence="5" key="1">
    <citation type="journal article" date="2024" name="IScience">
        <title>Strigolactones Initiate the Formation of Haustorium-like Structures in Castilleja.</title>
        <authorList>
            <person name="Buerger M."/>
            <person name="Peterson D."/>
            <person name="Chory J."/>
        </authorList>
    </citation>
    <scope>NUCLEOTIDE SEQUENCE [LARGE SCALE GENOMIC DNA]</scope>
</reference>
<name>A0ABD3CMM4_9LAMI</name>
<dbReference type="Proteomes" id="UP001632038">
    <property type="component" value="Unassembled WGS sequence"/>
</dbReference>
<evidence type="ECO:0000313" key="5">
    <source>
        <dbReference type="Proteomes" id="UP001632038"/>
    </source>
</evidence>
<feature type="region of interest" description="Disordered" evidence="2">
    <location>
        <begin position="23"/>
        <end position="52"/>
    </location>
</feature>
<evidence type="ECO:0000256" key="1">
    <source>
        <dbReference type="ARBA" id="ARBA00022942"/>
    </source>
</evidence>
<evidence type="ECO:0000256" key="2">
    <source>
        <dbReference type="SAM" id="MobiDB-lite"/>
    </source>
</evidence>
<dbReference type="PANTHER" id="PTHR10539:SF0">
    <property type="entry name" value="26S PROTEASOME NON-ATPASE REGULATORY SUBUNIT 13"/>
    <property type="match status" value="1"/>
</dbReference>
<dbReference type="GO" id="GO:0000502">
    <property type="term" value="C:proteasome complex"/>
    <property type="evidence" value="ECO:0007669"/>
    <property type="project" value="UniProtKB-KW"/>
</dbReference>
<dbReference type="InterPro" id="IPR035298">
    <property type="entry name" value="PSMD13"/>
</dbReference>
<dbReference type="EMBL" id="JAVIJP010000032">
    <property type="protein sequence ID" value="KAL3630489.1"/>
    <property type="molecule type" value="Genomic_DNA"/>
</dbReference>
<keyword evidence="5" id="KW-1185">Reference proteome</keyword>
<keyword evidence="1" id="KW-0647">Proteasome</keyword>
<accession>A0ABD3CMM4</accession>
<comment type="caution">
    <text evidence="4">The sequence shown here is derived from an EMBL/GenBank/DDBJ whole genome shotgun (WGS) entry which is preliminary data.</text>
</comment>
<feature type="compositionally biased region" description="Acidic residues" evidence="2">
    <location>
        <begin position="38"/>
        <end position="48"/>
    </location>
</feature>
<sequence>MCFEAARNTTVIAAVPRLGNSTISLSSSDAVDKPTQDSNDEEEDNDVLGDDKTPSNFSIAAALAAAACTSRGLSEAGRGSSAASSGKLSVADAPLILNFATPSSTNKPSAINKPKKPISQPPKTLLSFDEDEDESLMYRYGSDLHRLDGEGRLMVAGDALIQLYHNFISDFETKINLLKLAQFVVIVSRQYSEKEAASLLFLLLSLSRISYC</sequence>
<evidence type="ECO:0000313" key="4">
    <source>
        <dbReference type="EMBL" id="KAL3630489.1"/>
    </source>
</evidence>